<evidence type="ECO:0000313" key="3">
    <source>
        <dbReference type="Proteomes" id="UP000277424"/>
    </source>
</evidence>
<feature type="transmembrane region" description="Helical" evidence="1">
    <location>
        <begin position="28"/>
        <end position="50"/>
    </location>
</feature>
<dbReference type="OrthoDB" id="8453239at2"/>
<keyword evidence="1" id="KW-1133">Transmembrane helix</keyword>
<dbReference type="RefSeq" id="WP_008945223.1">
    <property type="nucleotide sequence ID" value="NZ_RBIG01000001.1"/>
</dbReference>
<evidence type="ECO:0000256" key="1">
    <source>
        <dbReference type="SAM" id="Phobius"/>
    </source>
</evidence>
<dbReference type="Proteomes" id="UP000277424">
    <property type="component" value="Unassembled WGS sequence"/>
</dbReference>
<accession>A0A420WS53</accession>
<gene>
    <name evidence="2" type="ORF">BCL74_1689</name>
</gene>
<organism evidence="2 3">
    <name type="scientific">Oceanibaculum indicum</name>
    <dbReference type="NCBI Taxonomy" id="526216"/>
    <lineage>
        <taxon>Bacteria</taxon>
        <taxon>Pseudomonadati</taxon>
        <taxon>Pseudomonadota</taxon>
        <taxon>Alphaproteobacteria</taxon>
        <taxon>Rhodospirillales</taxon>
        <taxon>Oceanibaculaceae</taxon>
        <taxon>Oceanibaculum</taxon>
    </lineage>
</organism>
<keyword evidence="1" id="KW-0472">Membrane</keyword>
<protein>
    <submittedName>
        <fullName evidence="2">Uncharacterized protein</fullName>
    </submittedName>
</protein>
<keyword evidence="1" id="KW-0812">Transmembrane</keyword>
<reference evidence="2 3" key="1">
    <citation type="submission" date="2018-10" db="EMBL/GenBank/DDBJ databases">
        <title>Comparative analysis of microorganisms from saline springs in Andes Mountain Range, Colombia.</title>
        <authorList>
            <person name="Rubin E."/>
        </authorList>
    </citation>
    <scope>NUCLEOTIDE SEQUENCE [LARGE SCALE GENOMIC DNA]</scope>
    <source>
        <strain evidence="2 3">USBA 36</strain>
    </source>
</reference>
<dbReference type="EMBL" id="RBIG01000001">
    <property type="protein sequence ID" value="RKQ73897.1"/>
    <property type="molecule type" value="Genomic_DNA"/>
</dbReference>
<proteinExistence type="predicted"/>
<evidence type="ECO:0000313" key="2">
    <source>
        <dbReference type="EMBL" id="RKQ73897.1"/>
    </source>
</evidence>
<feature type="transmembrane region" description="Helical" evidence="1">
    <location>
        <begin position="5"/>
        <end position="22"/>
    </location>
</feature>
<dbReference type="AlphaFoldDB" id="A0A420WS53"/>
<comment type="caution">
    <text evidence="2">The sequence shown here is derived from an EMBL/GenBank/DDBJ whole genome shotgun (WGS) entry which is preliminary data.</text>
</comment>
<sequence length="67" mass="7543">MLGWVVRIMLSLSAMLTGLFVAEDAHDFHIVNAFVAIALILLGFVLLVYWRRILDVAAGLFSRQDRP</sequence>
<name>A0A420WS53_9PROT</name>